<name>A0A645I5L8_9ZZZZ</name>
<gene>
    <name evidence="1" type="ORF">SDC9_193769</name>
</gene>
<organism evidence="1">
    <name type="scientific">bioreactor metagenome</name>
    <dbReference type="NCBI Taxonomy" id="1076179"/>
    <lineage>
        <taxon>unclassified sequences</taxon>
        <taxon>metagenomes</taxon>
        <taxon>ecological metagenomes</taxon>
    </lineage>
</organism>
<evidence type="ECO:0000313" key="1">
    <source>
        <dbReference type="EMBL" id="MPN46186.1"/>
    </source>
</evidence>
<comment type="caution">
    <text evidence="1">The sequence shown here is derived from an EMBL/GenBank/DDBJ whole genome shotgun (WGS) entry which is preliminary data.</text>
</comment>
<accession>A0A645I5L8</accession>
<dbReference type="EMBL" id="VSSQ01106654">
    <property type="protein sequence ID" value="MPN46186.1"/>
    <property type="molecule type" value="Genomic_DNA"/>
</dbReference>
<reference evidence="1" key="1">
    <citation type="submission" date="2019-08" db="EMBL/GenBank/DDBJ databases">
        <authorList>
            <person name="Kucharzyk K."/>
            <person name="Murdoch R.W."/>
            <person name="Higgins S."/>
            <person name="Loffler F."/>
        </authorList>
    </citation>
    <scope>NUCLEOTIDE SEQUENCE</scope>
</reference>
<proteinExistence type="predicted"/>
<protein>
    <submittedName>
        <fullName evidence="1">Uncharacterized protein</fullName>
    </submittedName>
</protein>
<sequence length="127" mass="14175">MDCSTLVDLLLANGSLTALPPADPTGHKAVYQILSPQAELFPRLAVFETAREYTAWADDTPILERTAFRVDIYARENVLRGVNAALHRCLSGNGFRRLAQVADDYLPDEAIYVKSVNYEHYESLMEG</sequence>
<dbReference type="AlphaFoldDB" id="A0A645I5L8"/>